<accession>A0AAD4L5J5</accession>
<comment type="caution">
    <text evidence="1">The sequence shown here is derived from an EMBL/GenBank/DDBJ whole genome shotgun (WGS) entry which is preliminary data.</text>
</comment>
<gene>
    <name evidence="1" type="ORF">EDB92DRAFT_221423</name>
</gene>
<reference evidence="1" key="1">
    <citation type="submission" date="2022-01" db="EMBL/GenBank/DDBJ databases">
        <title>Comparative genomics reveals a dynamic genome evolution in the ectomycorrhizal milk-cap (Lactarius) mushrooms.</title>
        <authorList>
            <consortium name="DOE Joint Genome Institute"/>
            <person name="Lebreton A."/>
            <person name="Tang N."/>
            <person name="Kuo A."/>
            <person name="LaButti K."/>
            <person name="Drula E."/>
            <person name="Barry K."/>
            <person name="Clum A."/>
            <person name="Lipzen A."/>
            <person name="Mousain D."/>
            <person name="Ng V."/>
            <person name="Wang R."/>
            <person name="Wang X."/>
            <person name="Dai Y."/>
            <person name="Henrissat B."/>
            <person name="Grigoriev I.V."/>
            <person name="Guerin-Laguette A."/>
            <person name="Yu F."/>
            <person name="Martin F.M."/>
        </authorList>
    </citation>
    <scope>NUCLEOTIDE SEQUENCE</scope>
    <source>
        <strain evidence="1">QP</strain>
    </source>
</reference>
<evidence type="ECO:0000313" key="2">
    <source>
        <dbReference type="Proteomes" id="UP001201163"/>
    </source>
</evidence>
<organism evidence="1 2">
    <name type="scientific">Lactarius akahatsu</name>
    <dbReference type="NCBI Taxonomy" id="416441"/>
    <lineage>
        <taxon>Eukaryota</taxon>
        <taxon>Fungi</taxon>
        <taxon>Dikarya</taxon>
        <taxon>Basidiomycota</taxon>
        <taxon>Agaricomycotina</taxon>
        <taxon>Agaricomycetes</taxon>
        <taxon>Russulales</taxon>
        <taxon>Russulaceae</taxon>
        <taxon>Lactarius</taxon>
    </lineage>
</organism>
<keyword evidence="2" id="KW-1185">Reference proteome</keyword>
<proteinExistence type="predicted"/>
<protein>
    <submittedName>
        <fullName evidence="1">Uncharacterized protein</fullName>
    </submittedName>
</protein>
<dbReference type="AlphaFoldDB" id="A0AAD4L5J5"/>
<dbReference type="EMBL" id="JAKELL010000127">
    <property type="protein sequence ID" value="KAH8980883.1"/>
    <property type="molecule type" value="Genomic_DNA"/>
</dbReference>
<name>A0AAD4L5J5_9AGAM</name>
<evidence type="ECO:0000313" key="1">
    <source>
        <dbReference type="EMBL" id="KAH8980883.1"/>
    </source>
</evidence>
<sequence length="218" mass="24595">MAQVLIGAASQRSPPFLEASFRVVFQITAGRTNIMPLTVPMRLLSGLQKHFSHGAVVKGDAGPREVPPATTPVCCWFTGPSGVRSHVRSSRSRSYFKGQLVFPWSMVLHVASCASLTLRYLLFHPFVQERQFWTRDLCFHCLTLPCSFSLLLRCTAVTVRWTYLRCRWPLVCLGACTSAYTHSVTLWYGHSIKTKRNKHHFPGNGYTLGYTSPWNASR</sequence>
<dbReference type="Proteomes" id="UP001201163">
    <property type="component" value="Unassembled WGS sequence"/>
</dbReference>